<dbReference type="Pfam" id="PF02254">
    <property type="entry name" value="TrkA_N"/>
    <property type="match status" value="1"/>
</dbReference>
<evidence type="ECO:0000256" key="1">
    <source>
        <dbReference type="ARBA" id="ARBA00004651"/>
    </source>
</evidence>
<dbReference type="GO" id="GO:0006813">
    <property type="term" value="P:potassium ion transport"/>
    <property type="evidence" value="ECO:0007669"/>
    <property type="project" value="InterPro"/>
</dbReference>
<dbReference type="PANTHER" id="PTHR43833:SF9">
    <property type="entry name" value="POTASSIUM CHANNEL PROTEIN YUGO-RELATED"/>
    <property type="match status" value="1"/>
</dbReference>
<feature type="domain" description="RCK N-terminal" evidence="4">
    <location>
        <begin position="124"/>
        <end position="244"/>
    </location>
</feature>
<dbReference type="AlphaFoldDB" id="A0A2N1PMM8"/>
<feature type="region of interest" description="Disordered" evidence="2">
    <location>
        <begin position="344"/>
        <end position="365"/>
    </location>
</feature>
<keyword evidence="3" id="KW-1133">Transmembrane helix</keyword>
<evidence type="ECO:0000313" key="5">
    <source>
        <dbReference type="EMBL" id="PKK89596.1"/>
    </source>
</evidence>
<dbReference type="Pfam" id="PF07885">
    <property type="entry name" value="Ion_trans_2"/>
    <property type="match status" value="1"/>
</dbReference>
<dbReference type="Gene3D" id="3.40.50.720">
    <property type="entry name" value="NAD(P)-binding Rossmann-like Domain"/>
    <property type="match status" value="1"/>
</dbReference>
<reference evidence="5 6" key="1">
    <citation type="journal article" date="2017" name="ISME J.">
        <title>Potential for microbial H2 and metal transformations associated with novel bacteria and archaea in deep terrestrial subsurface sediments.</title>
        <authorList>
            <person name="Hernsdorf A.W."/>
            <person name="Amano Y."/>
            <person name="Miyakawa K."/>
            <person name="Ise K."/>
            <person name="Suzuki Y."/>
            <person name="Anantharaman K."/>
            <person name="Probst A."/>
            <person name="Burstein D."/>
            <person name="Thomas B.C."/>
            <person name="Banfield J.F."/>
        </authorList>
    </citation>
    <scope>NUCLEOTIDE SEQUENCE [LARGE SCALE GENOMIC DNA]</scope>
    <source>
        <strain evidence="5">HGW-Wallbacteria-1</strain>
    </source>
</reference>
<dbReference type="SUPFAM" id="SSF81324">
    <property type="entry name" value="Voltage-gated potassium channels"/>
    <property type="match status" value="1"/>
</dbReference>
<dbReference type="InterPro" id="IPR013099">
    <property type="entry name" value="K_chnl_dom"/>
</dbReference>
<proteinExistence type="predicted"/>
<evidence type="ECO:0000313" key="6">
    <source>
        <dbReference type="Proteomes" id="UP000233256"/>
    </source>
</evidence>
<evidence type="ECO:0000256" key="2">
    <source>
        <dbReference type="SAM" id="MobiDB-lite"/>
    </source>
</evidence>
<dbReference type="PROSITE" id="PS51201">
    <property type="entry name" value="RCK_N"/>
    <property type="match status" value="1"/>
</dbReference>
<organism evidence="5 6">
    <name type="scientific">Candidatus Wallbacteria bacterium HGW-Wallbacteria-1</name>
    <dbReference type="NCBI Taxonomy" id="2013854"/>
    <lineage>
        <taxon>Bacteria</taxon>
        <taxon>Candidatus Walliibacteriota</taxon>
    </lineage>
</organism>
<gene>
    <name evidence="5" type="ORF">CVV64_13600</name>
</gene>
<comment type="subcellular location">
    <subcellularLocation>
        <location evidence="1">Cell membrane</location>
        <topology evidence="1">Multi-pass membrane protein</topology>
    </subcellularLocation>
</comment>
<feature type="transmembrane region" description="Helical" evidence="3">
    <location>
        <begin position="92"/>
        <end position="111"/>
    </location>
</feature>
<dbReference type="EMBL" id="PGXC01000015">
    <property type="protein sequence ID" value="PKK89596.1"/>
    <property type="molecule type" value="Genomic_DNA"/>
</dbReference>
<name>A0A2N1PMM8_9BACT</name>
<feature type="compositionally biased region" description="Low complexity" evidence="2">
    <location>
        <begin position="348"/>
        <end position="361"/>
    </location>
</feature>
<dbReference type="InterPro" id="IPR050721">
    <property type="entry name" value="Trk_Ktr_HKT_K-transport"/>
</dbReference>
<dbReference type="PANTHER" id="PTHR43833">
    <property type="entry name" value="POTASSIUM CHANNEL PROTEIN 2-RELATED-RELATED"/>
    <property type="match status" value="1"/>
</dbReference>
<dbReference type="InterPro" id="IPR036291">
    <property type="entry name" value="NAD(P)-bd_dom_sf"/>
</dbReference>
<evidence type="ECO:0000256" key="3">
    <source>
        <dbReference type="SAM" id="Phobius"/>
    </source>
</evidence>
<feature type="transmembrane region" description="Helical" evidence="3">
    <location>
        <begin position="20"/>
        <end position="39"/>
    </location>
</feature>
<keyword evidence="3" id="KW-0472">Membrane</keyword>
<accession>A0A2N1PMM8</accession>
<evidence type="ECO:0000259" key="4">
    <source>
        <dbReference type="PROSITE" id="PS51201"/>
    </source>
</evidence>
<dbReference type="InterPro" id="IPR003148">
    <property type="entry name" value="RCK_N"/>
</dbReference>
<dbReference type="Gene3D" id="1.10.287.70">
    <property type="match status" value="1"/>
</dbReference>
<dbReference type="Proteomes" id="UP000233256">
    <property type="component" value="Unassembled WGS sequence"/>
</dbReference>
<dbReference type="GO" id="GO:0005886">
    <property type="term" value="C:plasma membrane"/>
    <property type="evidence" value="ECO:0007669"/>
    <property type="project" value="UniProtKB-SubCell"/>
</dbReference>
<protein>
    <recommendedName>
        <fullName evidence="4">RCK N-terminal domain-containing protein</fullName>
    </recommendedName>
</protein>
<keyword evidence="3" id="KW-0812">Transmembrane</keyword>
<sequence length="1064" mass="116790">MLKSILHLPTTQTSLQTLLRRIFLVLGLLIFIFTVLWLDRDGLRDCADSKIDVIDVIYFTVITVSTVGYGDIVPVTPRARLLDVVLITPIRLFIWLIFLGTAYELVIQKFLEEYRMKRLQSRLKGHTIVCGYGSTGESACRELVDQGLDLSSIVVVDPDELRLKDAANAGFTGIQGDACRESILDVASVSSAAALIIATGRDDTNILICLTGRSMNGDAFISVKANQEENVKLIRRSGADTIVLPASAGGRLLAAATARGHAVQFLDDLLTARGRVSVSERLIETGEQAMAPPCSSSETLLGAYRNGQYLSPACLKSQNPDDETGNSPKLLPGDSVLYLRVSEDDNIPPSGSGRPSAPGASITPSRNDQRGVAIGMLLPILVFLFIIGMAFVINTTGKYRIVNQETDSIKATYLAEAAAEEAFWVTRNMMNYVSDNTASPPQPGWNNDFQVGFGNTPKVVTPMLAHSADLVSAEDGANLDSVVISILDPTRFSQAPAASYNQWDQSRIESNTFNPENVPYPAHYADPSTTLAQGPPNDSFGTLRVEATVTVNKITKTIVVTRDYKCVDITPPATEYALYVRQGPFGNDSTWPLTRQINEEFNSGGKLTVFPGQCLTDPTERRLHIKGPYVIDSGTSYHLNMAIGPDVMDMIVGGMYYNDPDKADDAVCYGPSIIPPPRCVYHWGDTSLLGFLKKVHLLHEDSFTSVELSFGLVSKFNAVNGRRFNSGVTTHRTSLFGENMLMRTGLEGRMATKFKQWWIRGWKFGLGVNLVHLNTEGGDEVKNVSYAPYKCYSQEPPTVWDHIFFDTWKNALLGLIGLTNPLSYTIQNLAGWNDYFQKPEMREFFKQFKACDVPFIIPEPGSPDPYYSNAKFDAAQTLTYMPTAARRIDNLSDLTHDGFIDLAGGIIASEKADFGTSVAQYVHTGVIYTEKDAIVRADVKAANPTSYLTLIKKGTEYPFSSPIATAPPQERVQFTGGSDIDFIGSMCSTNSLKVDSGMKVRILGNLTVDRIQKHAIEGDVEVHYDENYLNNRFGPAVPSVRGMTYAVELSPSVSSWVDESRKGK</sequence>
<comment type="caution">
    <text evidence="5">The sequence shown here is derived from an EMBL/GenBank/DDBJ whole genome shotgun (WGS) entry which is preliminary data.</text>
</comment>
<feature type="transmembrane region" description="Helical" evidence="3">
    <location>
        <begin position="372"/>
        <end position="393"/>
    </location>
</feature>
<dbReference type="SUPFAM" id="SSF51735">
    <property type="entry name" value="NAD(P)-binding Rossmann-fold domains"/>
    <property type="match status" value="1"/>
</dbReference>